<dbReference type="PROSITE" id="PS50042">
    <property type="entry name" value="CNMP_BINDING_3"/>
    <property type="match status" value="2"/>
</dbReference>
<evidence type="ECO:0000256" key="9">
    <source>
        <dbReference type="ARBA" id="ARBA00022801"/>
    </source>
</evidence>
<evidence type="ECO:0000259" key="16">
    <source>
        <dbReference type="PROSITE" id="PS50042"/>
    </source>
</evidence>
<dbReference type="CDD" id="cd00038">
    <property type="entry name" value="CAP_ED"/>
    <property type="match status" value="2"/>
</dbReference>
<dbReference type="SMART" id="SM00332">
    <property type="entry name" value="PP2Cc"/>
    <property type="match status" value="1"/>
</dbReference>
<evidence type="ECO:0000256" key="4">
    <source>
        <dbReference type="ARBA" id="ARBA00022527"/>
    </source>
</evidence>
<dbReference type="PROSITE" id="PS51746">
    <property type="entry name" value="PPM_2"/>
    <property type="match status" value="1"/>
</dbReference>
<evidence type="ECO:0000313" key="18">
    <source>
        <dbReference type="EMBL" id="CAK9194927.1"/>
    </source>
</evidence>
<dbReference type="PANTHER" id="PTHR24353">
    <property type="entry name" value="CYCLIC NUCLEOTIDE-DEPENDENT PROTEIN KINASE"/>
    <property type="match status" value="1"/>
</dbReference>
<evidence type="ECO:0000256" key="8">
    <source>
        <dbReference type="ARBA" id="ARBA00022777"/>
    </source>
</evidence>
<keyword evidence="12 14" id="KW-0904">Protein phosphatase</keyword>
<dbReference type="InterPro" id="IPR014710">
    <property type="entry name" value="RmlC-like_jellyroll"/>
</dbReference>
<dbReference type="Gene3D" id="1.10.510.10">
    <property type="entry name" value="Transferase(Phosphotransferase) domain 1"/>
    <property type="match status" value="1"/>
</dbReference>
<feature type="domain" description="Cyclic nucleotide-binding" evidence="16">
    <location>
        <begin position="457"/>
        <end position="564"/>
    </location>
</feature>
<evidence type="ECO:0000256" key="5">
    <source>
        <dbReference type="ARBA" id="ARBA00022679"/>
    </source>
</evidence>
<organism evidence="18 19">
    <name type="scientific">Sphagnum troendelagicum</name>
    <dbReference type="NCBI Taxonomy" id="128251"/>
    <lineage>
        <taxon>Eukaryota</taxon>
        <taxon>Viridiplantae</taxon>
        <taxon>Streptophyta</taxon>
        <taxon>Embryophyta</taxon>
        <taxon>Bryophyta</taxon>
        <taxon>Sphagnophytina</taxon>
        <taxon>Sphagnopsida</taxon>
        <taxon>Sphagnales</taxon>
        <taxon>Sphagnaceae</taxon>
        <taxon>Sphagnum</taxon>
    </lineage>
</organism>
<evidence type="ECO:0000256" key="1">
    <source>
        <dbReference type="ARBA" id="ARBA00001936"/>
    </source>
</evidence>
<comment type="cofactor">
    <cofactor evidence="2">
        <name>Mg(2+)</name>
        <dbReference type="ChEBI" id="CHEBI:18420"/>
    </cofactor>
</comment>
<dbReference type="Gene3D" id="3.60.40.10">
    <property type="entry name" value="PPM-type phosphatase domain"/>
    <property type="match status" value="1"/>
</dbReference>
<proteinExistence type="inferred from homology"/>
<reference evidence="18" key="1">
    <citation type="submission" date="2024-02" db="EMBL/GenBank/DDBJ databases">
        <authorList>
            <consortium name="ELIXIR-Norway"/>
            <consortium name="Elixir Norway"/>
        </authorList>
    </citation>
    <scope>NUCLEOTIDE SEQUENCE</scope>
</reference>
<dbReference type="Proteomes" id="UP001497512">
    <property type="component" value="Chromosome 10"/>
</dbReference>
<dbReference type="InterPro" id="IPR000719">
    <property type="entry name" value="Prot_kinase_dom"/>
</dbReference>
<dbReference type="Gene3D" id="3.30.200.20">
    <property type="entry name" value="Phosphorylase Kinase, domain 1"/>
    <property type="match status" value="1"/>
</dbReference>
<keyword evidence="13" id="KW-0464">Manganese</keyword>
<dbReference type="InterPro" id="IPR000222">
    <property type="entry name" value="PP2C_BS"/>
</dbReference>
<dbReference type="SUPFAM" id="SSF51206">
    <property type="entry name" value="cAMP-binding domain-like"/>
    <property type="match status" value="2"/>
</dbReference>
<evidence type="ECO:0000256" key="13">
    <source>
        <dbReference type="ARBA" id="ARBA00023211"/>
    </source>
</evidence>
<dbReference type="SUPFAM" id="SSF56112">
    <property type="entry name" value="Protein kinase-like (PK-like)"/>
    <property type="match status" value="1"/>
</dbReference>
<evidence type="ECO:0000256" key="12">
    <source>
        <dbReference type="ARBA" id="ARBA00022912"/>
    </source>
</evidence>
<keyword evidence="7" id="KW-0547">Nucleotide-binding</keyword>
<dbReference type="InterPro" id="IPR011009">
    <property type="entry name" value="Kinase-like_dom_sf"/>
</dbReference>
<dbReference type="Pfam" id="PF00069">
    <property type="entry name" value="Pkinase"/>
    <property type="match status" value="1"/>
</dbReference>
<evidence type="ECO:0000256" key="3">
    <source>
        <dbReference type="ARBA" id="ARBA00013081"/>
    </source>
</evidence>
<dbReference type="InterPro" id="IPR018490">
    <property type="entry name" value="cNMP-bd_dom_sf"/>
</dbReference>
<keyword evidence="11" id="KW-0460">Magnesium</keyword>
<dbReference type="EMBL" id="OZ019902">
    <property type="protein sequence ID" value="CAK9194927.1"/>
    <property type="molecule type" value="Genomic_DNA"/>
</dbReference>
<evidence type="ECO:0000256" key="6">
    <source>
        <dbReference type="ARBA" id="ARBA00022723"/>
    </source>
</evidence>
<keyword evidence="19" id="KW-1185">Reference proteome</keyword>
<evidence type="ECO:0000259" key="17">
    <source>
        <dbReference type="PROSITE" id="PS51746"/>
    </source>
</evidence>
<feature type="domain" description="PPM-type phosphatase" evidence="17">
    <location>
        <begin position="77"/>
        <end position="367"/>
    </location>
</feature>
<keyword evidence="8" id="KW-0418">Kinase</keyword>
<comment type="similarity">
    <text evidence="14">Belongs to the PP2C family.</text>
</comment>
<dbReference type="EC" id="3.1.3.16" evidence="3"/>
<dbReference type="PROSITE" id="PS50011">
    <property type="entry name" value="PROTEIN_KINASE_DOM"/>
    <property type="match status" value="1"/>
</dbReference>
<sequence length="1061" mass="118014">MGCVHGKTAASVRLDEVVENSAINKGLEDEFEVHPATSDSDDSIRDVLGLPVRVPSRCLPASGCRVVKVPAGGYELRYSSLTQRGYYPEAPDKVNQDSSCVHMGFGGNPSHHFFGVFDGHGEFGAHCSQFAKKHLCENLLRSSHFPSDMLQAYNSSFVSTNMQLHQFNIDDSMSGTTAVTVLVRGRTLYVANVGDSRAVIAEWKGKNLVAVDLSSDQTPFRTDECARVKSCGARVLTLDQLEGLKDPHIQCWGREDDDDGDPPRLWVANGMYPGTAFTRSIGDSTAEQIGVIAVPEVLVMELTAKHPFFVLASDGVFEFLSSQAVVDMVAKSSDPKDACAAIVAESYRLWLQYETRTDDITIIVVHIDGLEDVQIGSPDLHKCHSMQTAGVVKSPLRKVQEAWKYGQPPFHKQSRAHSRAIEASLEQDEPWVPPQSLHSKTPADEAQIKQAMQGNFLFQSLTEKQLNTLCECMELVEVNAGDIVIRQGSGGDLFYIVESGQFEVLMGSVATHGLGTVVHCYDSNSARCFGELALMYGKPGQATVRAVTDGCLWVLEKGAFHGVLVMNQVHRPSLKKFRSMEIFSKLSLSHLHNLVDALTDVTFADGEIIVRKDEVLSAFYIVNKGHVDVTYHENSDTVYIQEFQLPRASSEFAVKRCKLAVSDDCGEDEPDFRSFGEWVLLKEPGPPMTAVAVGDVQCWTITRKRFEETVGSLRSIMMEDQHHTDKMSLLRKVQLAEVDEHAFEKITPNDLDWQETVYVTDYCEVGVVLCKKSGDVISMKRYQRRKVQRLGRENQVLLERALFENLRPSPYVPHLLATPISSDSVALVLNCVLAGPLDIVLHSPLDEDSTRFLAASVVLAIELLHKDGVVYHGISPDILMLDRKGQVKLADFRFAEQMSDEQSFSICGMADFLAPEIIKGQGHGLASDWWAVGVLVYFMLQNELPFGSWQDSELDTFGRIARRQLDFPTNWSAEVVDLIDKFLIVDPKKRLGCGNQGITAIKGHSWFDSTDWDALLEGGVEVPSEIIRRLEYSLDVHPTDDTYQVFDLRPDEDDPPWLEGW</sequence>
<keyword evidence="4" id="KW-0723">Serine/threonine-protein kinase</keyword>
<dbReference type="PANTHER" id="PTHR24353:SF127">
    <property type="entry name" value="PROTEIN PHOSPHATASE 2C AND CYCLIC NUCLEOTIDE-BINDING_KINASE DOMAIN-CONTAINING PROTEIN"/>
    <property type="match status" value="1"/>
</dbReference>
<dbReference type="Gene3D" id="2.60.120.10">
    <property type="entry name" value="Jelly Rolls"/>
    <property type="match status" value="2"/>
</dbReference>
<keyword evidence="10" id="KW-0067">ATP-binding</keyword>
<keyword evidence="9 14" id="KW-0378">Hydrolase</keyword>
<dbReference type="SMART" id="SM00100">
    <property type="entry name" value="cNMP"/>
    <property type="match status" value="2"/>
</dbReference>
<dbReference type="PRINTS" id="PR00103">
    <property type="entry name" value="CAMPKINASE"/>
</dbReference>
<dbReference type="SUPFAM" id="SSF81606">
    <property type="entry name" value="PP2C-like"/>
    <property type="match status" value="1"/>
</dbReference>
<dbReference type="Pfam" id="PF00481">
    <property type="entry name" value="PP2C"/>
    <property type="match status" value="1"/>
</dbReference>
<evidence type="ECO:0000256" key="7">
    <source>
        <dbReference type="ARBA" id="ARBA00022741"/>
    </source>
</evidence>
<dbReference type="InterPro" id="IPR036457">
    <property type="entry name" value="PPM-type-like_dom_sf"/>
</dbReference>
<evidence type="ECO:0000256" key="10">
    <source>
        <dbReference type="ARBA" id="ARBA00022840"/>
    </source>
</evidence>
<keyword evidence="6" id="KW-0479">Metal-binding</keyword>
<accession>A0ABP0TF04</accession>
<keyword evidence="5" id="KW-0808">Transferase</keyword>
<dbReference type="InterPro" id="IPR000595">
    <property type="entry name" value="cNMP-bd_dom"/>
</dbReference>
<evidence type="ECO:0000256" key="11">
    <source>
        <dbReference type="ARBA" id="ARBA00022842"/>
    </source>
</evidence>
<dbReference type="Pfam" id="PF00027">
    <property type="entry name" value="cNMP_binding"/>
    <property type="match status" value="1"/>
</dbReference>
<dbReference type="PROSITE" id="PS01032">
    <property type="entry name" value="PPM_1"/>
    <property type="match status" value="1"/>
</dbReference>
<evidence type="ECO:0000256" key="2">
    <source>
        <dbReference type="ARBA" id="ARBA00001946"/>
    </source>
</evidence>
<evidence type="ECO:0000313" key="19">
    <source>
        <dbReference type="Proteomes" id="UP001497512"/>
    </source>
</evidence>
<feature type="domain" description="Cyclic nucleotide-binding" evidence="16">
    <location>
        <begin position="582"/>
        <end position="727"/>
    </location>
</feature>
<dbReference type="CDD" id="cd00143">
    <property type="entry name" value="PP2Cc"/>
    <property type="match status" value="1"/>
</dbReference>
<dbReference type="InterPro" id="IPR001932">
    <property type="entry name" value="PPM-type_phosphatase-like_dom"/>
</dbReference>
<protein>
    <recommendedName>
        <fullName evidence="3">protein-serine/threonine phosphatase</fullName>
        <ecNumber evidence="3">3.1.3.16</ecNumber>
    </recommendedName>
</protein>
<evidence type="ECO:0000256" key="14">
    <source>
        <dbReference type="RuleBase" id="RU003465"/>
    </source>
</evidence>
<comment type="cofactor">
    <cofactor evidence="1">
        <name>Mn(2+)</name>
        <dbReference type="ChEBI" id="CHEBI:29035"/>
    </cofactor>
</comment>
<gene>
    <name evidence="18" type="ORF">CSSPTR1EN2_LOCUS2770</name>
</gene>
<evidence type="ECO:0000259" key="15">
    <source>
        <dbReference type="PROSITE" id="PS50011"/>
    </source>
</evidence>
<name>A0ABP0TF04_9BRYO</name>
<feature type="domain" description="Protein kinase" evidence="15">
    <location>
        <begin position="754"/>
        <end position="1007"/>
    </location>
</feature>
<dbReference type="SMART" id="SM00220">
    <property type="entry name" value="S_TKc"/>
    <property type="match status" value="1"/>
</dbReference>